<comment type="caution">
    <text evidence="10">The sequence shown here is derived from an EMBL/GenBank/DDBJ whole genome shotgun (WGS) entry which is preliminary data.</text>
</comment>
<dbReference type="STRING" id="665126.ABB55_07775"/>
<reference evidence="10 11" key="2">
    <citation type="submission" date="2015-10" db="EMBL/GenBank/DDBJ databases">
        <title>Draft Genome Sequence of Prosthecomicrobium hirschii ATCC 27832.</title>
        <authorList>
            <person name="Daniel J."/>
            <person name="Givan S.A."/>
            <person name="Brun Y.V."/>
            <person name="Brown P.J."/>
        </authorList>
    </citation>
    <scope>NUCLEOTIDE SEQUENCE [LARGE SCALE GENOMIC DNA]</scope>
    <source>
        <strain evidence="10 11">16</strain>
    </source>
</reference>
<evidence type="ECO:0000256" key="3">
    <source>
        <dbReference type="ARBA" id="ARBA00022448"/>
    </source>
</evidence>
<evidence type="ECO:0000256" key="6">
    <source>
        <dbReference type="ARBA" id="ARBA00023136"/>
    </source>
</evidence>
<keyword evidence="7" id="KW-0998">Cell outer membrane</keyword>
<name>A0A0P6W478_9HYPH</name>
<dbReference type="GO" id="GO:0009279">
    <property type="term" value="C:cell outer membrane"/>
    <property type="evidence" value="ECO:0007669"/>
    <property type="project" value="UniProtKB-SubCell"/>
</dbReference>
<dbReference type="PANTHER" id="PTHR30332">
    <property type="entry name" value="PROBABLE GENERAL SECRETION PATHWAY PROTEIN D"/>
    <property type="match status" value="1"/>
</dbReference>
<dbReference type="InterPro" id="IPR001775">
    <property type="entry name" value="GspD/PilQ"/>
</dbReference>
<accession>A0A0P6W478</accession>
<evidence type="ECO:0000259" key="9">
    <source>
        <dbReference type="Pfam" id="PF00263"/>
    </source>
</evidence>
<dbReference type="GO" id="GO:0015627">
    <property type="term" value="C:type II protein secretion system complex"/>
    <property type="evidence" value="ECO:0007669"/>
    <property type="project" value="InterPro"/>
</dbReference>
<feature type="compositionally biased region" description="Gly residues" evidence="8">
    <location>
        <begin position="467"/>
        <end position="481"/>
    </location>
</feature>
<organism evidence="10 11">
    <name type="scientific">Prosthecodimorpha hirschii</name>
    <dbReference type="NCBI Taxonomy" id="665126"/>
    <lineage>
        <taxon>Bacteria</taxon>
        <taxon>Pseudomonadati</taxon>
        <taxon>Pseudomonadota</taxon>
        <taxon>Alphaproteobacteria</taxon>
        <taxon>Hyphomicrobiales</taxon>
        <taxon>Ancalomicrobiaceae</taxon>
        <taxon>Prosthecodimorpha</taxon>
    </lineage>
</organism>
<evidence type="ECO:0000313" key="10">
    <source>
        <dbReference type="EMBL" id="KPL52138.1"/>
    </source>
</evidence>
<sequence length="809" mass="85531">MSRLAEAAGEWSHAPGRPSKASWGLLAVVALALPGCSSIRGDACAVGHTEGVERVDDGACNGGFLSALNQRTTLFGGDDNPKLYTGEAARRGPIIDTSVVNARRSDKYRPIVGYMGSVRVELAAAQSDAGIQNDLLDLRKAGSNLQNPDDRVTVSFENATLDFFLKQMLGGALGVNYVAPQGLGGSVTFRTEQPVPKAQVLQIVRDILARDGLVMRLSNGVFQIGRGDQMAAFEAATAASRIGDTTTRVVRLRRGSAPEYVQFIRPLLPDYVQIEATSSPDSLLLRGPSQDLQKLEELIGTLGANGLGDDRVAIIQLRQSAPEVVAAKLIEFYRTRTTSQVDQITIVPLENQQSLLVGTRDARMMEGVRRLIAELDRDLSDEVSLRIIPLEYLSADQVAQQLIAILAGSGQGGNRQGSKVQDGSNRGGGGGQGQGQGSAAAAMAPRVQQSSPEFDEDGNNVTPPGFAMGGGGGGGGGGRRGNGFDQPDSNGGNGGGGNGAGRPASGQGSVVVGGTEAIRIAADTRNNTLLINSNYTMFKRVKEVVRALDVPQAQVVIEATVLEVTINHQLQYGVQWFLQAAGINIRASADPTARDPGGSGGVATATATIGQSDIGVVMTALQGVTNVKVLSSPYLTVVDGSSARLQIGDQIPFATRTQQSNNVGNVTVTQQIEVKDTGIILEVTPKVRSNNGVLLAINQSVSKPQDTTLNGNVTPVISNRQMKSDILVQSGHTALLGGLIQERHDKTESGVPVLKNVPYLGELFKQTSDTVGRVEMLVMITPRVVRRTSEIDNITRMLHKTLYPKNMPR</sequence>
<dbReference type="GO" id="GO:0015628">
    <property type="term" value="P:protein secretion by the type II secretion system"/>
    <property type="evidence" value="ECO:0007669"/>
    <property type="project" value="InterPro"/>
</dbReference>
<comment type="subcellular location">
    <subcellularLocation>
        <location evidence="1">Cell outer membrane</location>
    </subcellularLocation>
</comment>
<protein>
    <recommendedName>
        <fullName evidence="9">Type II/III secretion system secretin-like domain-containing protein</fullName>
    </recommendedName>
</protein>
<keyword evidence="6" id="KW-0472">Membrane</keyword>
<dbReference type="NCBIfam" id="TIGR02517">
    <property type="entry name" value="type_II_gspD"/>
    <property type="match status" value="1"/>
</dbReference>
<proteinExistence type="inferred from homology"/>
<evidence type="ECO:0000256" key="5">
    <source>
        <dbReference type="ARBA" id="ARBA00022927"/>
    </source>
</evidence>
<keyword evidence="4" id="KW-1134">Transmembrane beta strand</keyword>
<keyword evidence="5" id="KW-0653">Protein transport</keyword>
<dbReference type="PANTHER" id="PTHR30332:SF25">
    <property type="entry name" value="SECRETIN XPSD"/>
    <property type="match status" value="1"/>
</dbReference>
<feature type="region of interest" description="Disordered" evidence="8">
    <location>
        <begin position="410"/>
        <end position="509"/>
    </location>
</feature>
<evidence type="ECO:0000256" key="8">
    <source>
        <dbReference type="SAM" id="MobiDB-lite"/>
    </source>
</evidence>
<feature type="domain" description="Type II/III secretion system secretin-like" evidence="9">
    <location>
        <begin position="620"/>
        <end position="786"/>
    </location>
</feature>
<keyword evidence="4" id="KW-0812">Transmembrane</keyword>
<gene>
    <name evidence="10" type="ORF">ABB55_07775</name>
</gene>
<dbReference type="InterPro" id="IPR013356">
    <property type="entry name" value="T2SS_GspD"/>
</dbReference>
<keyword evidence="3" id="KW-0813">Transport</keyword>
<evidence type="ECO:0000256" key="1">
    <source>
        <dbReference type="ARBA" id="ARBA00004442"/>
    </source>
</evidence>
<dbReference type="Gene3D" id="3.30.1370.120">
    <property type="match status" value="3"/>
</dbReference>
<dbReference type="AlphaFoldDB" id="A0A0P6W478"/>
<dbReference type="PRINTS" id="PR00811">
    <property type="entry name" value="BCTERIALGSPD"/>
</dbReference>
<reference evidence="10 11" key="1">
    <citation type="submission" date="2015-09" db="EMBL/GenBank/DDBJ databases">
        <authorList>
            <person name="Jackson K.R."/>
            <person name="Lunt B.L."/>
            <person name="Fisher J.N.B."/>
            <person name="Gardner A.V."/>
            <person name="Bailey M.E."/>
            <person name="Deus L.M."/>
            <person name="Earl A.S."/>
            <person name="Gibby P.D."/>
            <person name="Hartmann K.A."/>
            <person name="Liu J.E."/>
            <person name="Manci A.M."/>
            <person name="Nielsen D.A."/>
            <person name="Solomon M.B."/>
            <person name="Breakwell D.P."/>
            <person name="Burnett S.H."/>
            <person name="Grose J.H."/>
        </authorList>
    </citation>
    <scope>NUCLEOTIDE SEQUENCE [LARGE SCALE GENOMIC DNA]</scope>
    <source>
        <strain evidence="10 11">16</strain>
    </source>
</reference>
<dbReference type="Proteomes" id="UP000048984">
    <property type="component" value="Unassembled WGS sequence"/>
</dbReference>
<dbReference type="InterPro" id="IPR050810">
    <property type="entry name" value="Bact_Secretion_Sys_Channel"/>
</dbReference>
<dbReference type="EMBL" id="LJYW01000001">
    <property type="protein sequence ID" value="KPL52138.1"/>
    <property type="molecule type" value="Genomic_DNA"/>
</dbReference>
<feature type="compositionally biased region" description="Gly residues" evidence="8">
    <location>
        <begin position="491"/>
        <end position="500"/>
    </location>
</feature>
<evidence type="ECO:0000313" key="11">
    <source>
        <dbReference type="Proteomes" id="UP000048984"/>
    </source>
</evidence>
<dbReference type="RefSeq" id="WP_054358301.1">
    <property type="nucleotide sequence ID" value="NZ_LJYW01000001.1"/>
</dbReference>
<evidence type="ECO:0000256" key="4">
    <source>
        <dbReference type="ARBA" id="ARBA00022452"/>
    </source>
</evidence>
<dbReference type="InterPro" id="IPR038591">
    <property type="entry name" value="NolW-like_sf"/>
</dbReference>
<keyword evidence="11" id="KW-1185">Reference proteome</keyword>
<dbReference type="Pfam" id="PF00263">
    <property type="entry name" value="Secretin"/>
    <property type="match status" value="1"/>
</dbReference>
<comment type="similarity">
    <text evidence="2">Belongs to the bacterial secretin family. GSP D subfamily.</text>
</comment>
<evidence type="ECO:0000256" key="2">
    <source>
        <dbReference type="ARBA" id="ARBA00006980"/>
    </source>
</evidence>
<feature type="compositionally biased region" description="Gly residues" evidence="8">
    <location>
        <begin position="425"/>
        <end position="436"/>
    </location>
</feature>
<dbReference type="InterPro" id="IPR004846">
    <property type="entry name" value="T2SS/T3SS_dom"/>
</dbReference>
<evidence type="ECO:0000256" key="7">
    <source>
        <dbReference type="ARBA" id="ARBA00023237"/>
    </source>
</evidence>